<proteinExistence type="predicted"/>
<dbReference type="EMBL" id="CH477203">
    <property type="protein sequence ID" value="EAT48032.1"/>
    <property type="molecule type" value="Genomic_DNA"/>
</dbReference>
<gene>
    <name evidence="1" type="ORF">AaeL_AAEL000892</name>
</gene>
<reference evidence="1" key="1">
    <citation type="submission" date="2005-10" db="EMBL/GenBank/DDBJ databases">
        <authorList>
            <person name="Loftus B.J."/>
            <person name="Nene V.M."/>
            <person name="Hannick L.I."/>
            <person name="Bidwell S."/>
            <person name="Haas B."/>
            <person name="Amedeo P."/>
            <person name="Orvis J."/>
            <person name="Wortman J.R."/>
            <person name="White O.R."/>
            <person name="Salzberg S."/>
            <person name="Shumway M."/>
            <person name="Koo H."/>
            <person name="Zhao Y."/>
            <person name="Holmes M."/>
            <person name="Miller J."/>
            <person name="Schatz M."/>
            <person name="Pop M."/>
            <person name="Pai G."/>
            <person name="Utterback T."/>
            <person name="Rogers Y.-H."/>
            <person name="Kravitz S."/>
            <person name="Fraser C.M."/>
        </authorList>
    </citation>
    <scope>NUCLEOTIDE SEQUENCE</scope>
    <source>
        <strain evidence="1">Liverpool</strain>
    </source>
</reference>
<dbReference type="AlphaFoldDB" id="Q17MX0"/>
<evidence type="ECO:0000313" key="2">
    <source>
        <dbReference type="Proteomes" id="UP000682892"/>
    </source>
</evidence>
<dbReference type="PaxDb" id="7159-AAEL000892-PA"/>
<sequence length="50" mass="5783">MRRKTVHARGDVHSCEKASGERTLRVLPRLPVCNRRAERHRGQALNVARH</sequence>
<dbReference type="Proteomes" id="UP000682892">
    <property type="component" value="Unassembled WGS sequence"/>
</dbReference>
<reference evidence="1" key="2">
    <citation type="journal article" date="2007" name="Science">
        <title>Genome sequence of Aedes aegypti, a major arbovirus vector.</title>
        <authorList>
            <person name="Nene V."/>
            <person name="Wortman J.R."/>
            <person name="Lawson D."/>
            <person name="Haas B."/>
            <person name="Kodira C."/>
            <person name="Tu Z.J."/>
            <person name="Loftus B."/>
            <person name="Xi Z."/>
            <person name="Megy K."/>
            <person name="Grabherr M."/>
            <person name="Ren Q."/>
            <person name="Zdobnov E.M."/>
            <person name="Lobo N.F."/>
            <person name="Campbell K.S."/>
            <person name="Brown S.E."/>
            <person name="Bonaldo M.F."/>
            <person name="Zhu J."/>
            <person name="Sinkins S.P."/>
            <person name="Hogenkamp D.G."/>
            <person name="Amedeo P."/>
            <person name="Arensburger P."/>
            <person name="Atkinson P.W."/>
            <person name="Bidwell S."/>
            <person name="Biedler J."/>
            <person name="Birney E."/>
            <person name="Bruggner R.V."/>
            <person name="Costas J."/>
            <person name="Coy M.R."/>
            <person name="Crabtree J."/>
            <person name="Crawford M."/>
            <person name="Debruyn B."/>
            <person name="Decaprio D."/>
            <person name="Eiglmeier K."/>
            <person name="Eisenstadt E."/>
            <person name="El-Dorry H."/>
            <person name="Gelbart W.M."/>
            <person name="Gomes S.L."/>
            <person name="Hammond M."/>
            <person name="Hannick L.I."/>
            <person name="Hogan J.R."/>
            <person name="Holmes M.H."/>
            <person name="Jaffe D."/>
            <person name="Johnston J.S."/>
            <person name="Kennedy R.C."/>
            <person name="Koo H."/>
            <person name="Kravitz S."/>
            <person name="Kriventseva E.V."/>
            <person name="Kulp D."/>
            <person name="Labutti K."/>
            <person name="Lee E."/>
            <person name="Li S."/>
            <person name="Lovin D.D."/>
            <person name="Mao C."/>
            <person name="Mauceli E."/>
            <person name="Menck C.F."/>
            <person name="Miller J.R."/>
            <person name="Montgomery P."/>
            <person name="Mori A."/>
            <person name="Nascimento A.L."/>
            <person name="Naveira H.F."/>
            <person name="Nusbaum C."/>
            <person name="O'leary S."/>
            <person name="Orvis J."/>
            <person name="Pertea M."/>
            <person name="Quesneville H."/>
            <person name="Reidenbach K.R."/>
            <person name="Rogers Y.H."/>
            <person name="Roth C.W."/>
            <person name="Schneider J.R."/>
            <person name="Schatz M."/>
            <person name="Shumway M."/>
            <person name="Stanke M."/>
            <person name="Stinson E.O."/>
            <person name="Tubio J.M."/>
            <person name="Vanzee J.P."/>
            <person name="Verjovski-Almeida S."/>
            <person name="Werner D."/>
            <person name="White O."/>
            <person name="Wyder S."/>
            <person name="Zeng Q."/>
            <person name="Zhao Q."/>
            <person name="Zhao Y."/>
            <person name="Hill C.A."/>
            <person name="Raikhel A.S."/>
            <person name="Soares M.B."/>
            <person name="Knudson D.L."/>
            <person name="Lee N.H."/>
            <person name="Galagan J."/>
            <person name="Salzberg S.L."/>
            <person name="Paulsen I.T."/>
            <person name="Dimopoulos G."/>
            <person name="Collins F.H."/>
            <person name="Birren B."/>
            <person name="Fraser-Liggett C.M."/>
            <person name="Severson D.W."/>
        </authorList>
    </citation>
    <scope>NUCLEOTIDE SEQUENCE [LARGE SCALE GENOMIC DNA]</scope>
    <source>
        <strain evidence="1">Liverpool</strain>
    </source>
</reference>
<dbReference type="HOGENOM" id="CLU_3126167_0_0_1"/>
<organism evidence="1 2">
    <name type="scientific">Aedes aegypti</name>
    <name type="common">Yellowfever mosquito</name>
    <name type="synonym">Culex aegypti</name>
    <dbReference type="NCBI Taxonomy" id="7159"/>
    <lineage>
        <taxon>Eukaryota</taxon>
        <taxon>Metazoa</taxon>
        <taxon>Ecdysozoa</taxon>
        <taxon>Arthropoda</taxon>
        <taxon>Hexapoda</taxon>
        <taxon>Insecta</taxon>
        <taxon>Pterygota</taxon>
        <taxon>Neoptera</taxon>
        <taxon>Endopterygota</taxon>
        <taxon>Diptera</taxon>
        <taxon>Nematocera</taxon>
        <taxon>Culicoidea</taxon>
        <taxon>Culicidae</taxon>
        <taxon>Culicinae</taxon>
        <taxon>Aedini</taxon>
        <taxon>Aedes</taxon>
        <taxon>Stegomyia</taxon>
    </lineage>
</organism>
<evidence type="ECO:0000313" key="1">
    <source>
        <dbReference type="EMBL" id="EAT48032.1"/>
    </source>
</evidence>
<reference evidence="1" key="3">
    <citation type="submission" date="2012-09" db="EMBL/GenBank/DDBJ databases">
        <authorList>
            <consortium name="VectorBase"/>
        </authorList>
    </citation>
    <scope>NUCLEOTIDE SEQUENCE</scope>
    <source>
        <strain evidence="1">Liverpool</strain>
    </source>
</reference>
<accession>Q17MX0</accession>
<name>Q17MX0_AEDAE</name>
<protein>
    <submittedName>
        <fullName evidence="1">AAEL000892-PA</fullName>
    </submittedName>
</protein>